<dbReference type="WBParaSite" id="SSLN_0001044501-mRNA-1">
    <property type="protein sequence ID" value="SSLN_0001044501-mRNA-1"/>
    <property type="gene ID" value="SSLN_0001044501"/>
</dbReference>
<gene>
    <name evidence="1" type="ORF">SSLN_LOCUS10069</name>
</gene>
<name>A0A183T0S1_SCHSO</name>
<dbReference type="EMBL" id="UYSU01035629">
    <property type="protein sequence ID" value="VDL96454.1"/>
    <property type="molecule type" value="Genomic_DNA"/>
</dbReference>
<dbReference type="AlphaFoldDB" id="A0A183T0S1"/>
<sequence>MDRVLVAGLSHPTPFNVLCDQLKCLFHPPLLIEEAIHQIFYHRLQARESPRQVADTLLGLTRVVYHSLATANRDEVVHYHFKWGQGSKEVAYFLQIELHGDLQEAILRAARMLQTDPLRPVSQPYAVLQQSAPGNRS</sequence>
<dbReference type="Proteomes" id="UP000275846">
    <property type="component" value="Unassembled WGS sequence"/>
</dbReference>
<evidence type="ECO:0000313" key="3">
    <source>
        <dbReference type="WBParaSite" id="SSLN_0001044501-mRNA-1"/>
    </source>
</evidence>
<evidence type="ECO:0000313" key="1">
    <source>
        <dbReference type="EMBL" id="VDL96454.1"/>
    </source>
</evidence>
<reference evidence="3" key="1">
    <citation type="submission" date="2016-06" db="UniProtKB">
        <authorList>
            <consortium name="WormBaseParasite"/>
        </authorList>
    </citation>
    <scope>IDENTIFICATION</scope>
</reference>
<reference evidence="1 2" key="2">
    <citation type="submission" date="2018-11" db="EMBL/GenBank/DDBJ databases">
        <authorList>
            <consortium name="Pathogen Informatics"/>
        </authorList>
    </citation>
    <scope>NUCLEOTIDE SEQUENCE [LARGE SCALE GENOMIC DNA]</scope>
    <source>
        <strain evidence="1 2">NST_G2</strain>
    </source>
</reference>
<organism evidence="3">
    <name type="scientific">Schistocephalus solidus</name>
    <name type="common">Tapeworm</name>
    <dbReference type="NCBI Taxonomy" id="70667"/>
    <lineage>
        <taxon>Eukaryota</taxon>
        <taxon>Metazoa</taxon>
        <taxon>Spiralia</taxon>
        <taxon>Lophotrochozoa</taxon>
        <taxon>Platyhelminthes</taxon>
        <taxon>Cestoda</taxon>
        <taxon>Eucestoda</taxon>
        <taxon>Diphyllobothriidea</taxon>
        <taxon>Diphyllobothriidae</taxon>
        <taxon>Schistocephalus</taxon>
    </lineage>
</organism>
<proteinExistence type="predicted"/>
<evidence type="ECO:0000313" key="2">
    <source>
        <dbReference type="Proteomes" id="UP000275846"/>
    </source>
</evidence>
<keyword evidence="2" id="KW-1185">Reference proteome</keyword>
<accession>A0A183T0S1</accession>
<protein>
    <submittedName>
        <fullName evidence="3">Fis family transcriptional regulator</fullName>
    </submittedName>
</protein>